<dbReference type="GO" id="GO:0045087">
    <property type="term" value="P:innate immune response"/>
    <property type="evidence" value="ECO:0007669"/>
    <property type="project" value="UniProtKB-KW"/>
</dbReference>
<dbReference type="PANTHER" id="PTHR11022:SF41">
    <property type="entry name" value="PEPTIDOGLYCAN-RECOGNITION PROTEIN LC-RELATED"/>
    <property type="match status" value="1"/>
</dbReference>
<comment type="similarity">
    <text evidence="1">Belongs to the N-acetylmuramoyl-L-alanine amidase 2 family.</text>
</comment>
<proteinExistence type="inferred from homology"/>
<dbReference type="Proteomes" id="UP000887013">
    <property type="component" value="Unassembled WGS sequence"/>
</dbReference>
<name>A0A8X6PD98_NEPPI</name>
<evidence type="ECO:0000256" key="1">
    <source>
        <dbReference type="ARBA" id="ARBA00007553"/>
    </source>
</evidence>
<dbReference type="FunFam" id="3.40.80.10:FF:000001">
    <property type="entry name" value="Peptidoglycan recognition protein 1"/>
    <property type="match status" value="1"/>
</dbReference>
<keyword evidence="2" id="KW-0399">Innate immunity</keyword>
<protein>
    <submittedName>
        <fullName evidence="6">Peptidoglycan recognition protein</fullName>
    </submittedName>
</protein>
<reference evidence="6" key="1">
    <citation type="submission" date="2020-08" db="EMBL/GenBank/DDBJ databases">
        <title>Multicomponent nature underlies the extraordinary mechanical properties of spider dragline silk.</title>
        <authorList>
            <person name="Kono N."/>
            <person name="Nakamura H."/>
            <person name="Mori M."/>
            <person name="Yoshida Y."/>
            <person name="Ohtoshi R."/>
            <person name="Malay A.D."/>
            <person name="Moran D.A.P."/>
            <person name="Tomita M."/>
            <person name="Numata K."/>
            <person name="Arakawa K."/>
        </authorList>
    </citation>
    <scope>NUCLEOTIDE SEQUENCE</scope>
</reference>
<dbReference type="PANTHER" id="PTHR11022">
    <property type="entry name" value="PEPTIDOGLYCAN RECOGNITION PROTEIN"/>
    <property type="match status" value="1"/>
</dbReference>
<gene>
    <name evidence="6" type="primary">PGRP</name>
    <name evidence="6" type="ORF">NPIL_194771</name>
</gene>
<dbReference type="Pfam" id="PF01510">
    <property type="entry name" value="Amidase_2"/>
    <property type="match status" value="1"/>
</dbReference>
<evidence type="ECO:0000256" key="3">
    <source>
        <dbReference type="ARBA" id="ARBA00022859"/>
    </source>
</evidence>
<dbReference type="GO" id="GO:0008745">
    <property type="term" value="F:N-acetylmuramoyl-L-alanine amidase activity"/>
    <property type="evidence" value="ECO:0007669"/>
    <property type="project" value="InterPro"/>
</dbReference>
<feature type="domain" description="N-acetylmuramoyl-L-alanine amidase" evidence="4">
    <location>
        <begin position="114"/>
        <end position="248"/>
    </location>
</feature>
<sequence length="286" mass="32958">MNVLTKRFLGMHHANSSLFLFLNAFTSHHVTRCHWREEKLFVPDSARFRNSFADAATMIQEILVIVSKMKIWIIMFPLIFAEIGKAESSIKDISVDCDDVNIVSREEWRARNPMRVRKTHLPLNHIIILHTVTDFCTSLKQCRRNVQFIQDMHLDDRGWWDIAYSFLVGGDGNVYEGRGWFNTGSFAVNYNQNSLGIAFIGNFNKEKPTQKMLNATLNLLKCGVKKGYLSPTREIHGHRDVACTESPGNNLYAVIRNWQYFKGGRLPNYYCKTLPPPDANKDIINE</sequence>
<dbReference type="OrthoDB" id="10001926at2759"/>
<dbReference type="InterPro" id="IPR002502">
    <property type="entry name" value="Amidase_domain"/>
</dbReference>
<evidence type="ECO:0000313" key="7">
    <source>
        <dbReference type="Proteomes" id="UP000887013"/>
    </source>
</evidence>
<evidence type="ECO:0000259" key="5">
    <source>
        <dbReference type="SMART" id="SM00701"/>
    </source>
</evidence>
<dbReference type="SMART" id="SM00644">
    <property type="entry name" value="Ami_2"/>
    <property type="match status" value="1"/>
</dbReference>
<dbReference type="AlphaFoldDB" id="A0A8X6PD98"/>
<dbReference type="SUPFAM" id="SSF55846">
    <property type="entry name" value="N-acetylmuramoyl-L-alanine amidase-like"/>
    <property type="match status" value="1"/>
</dbReference>
<dbReference type="Gene3D" id="3.40.80.10">
    <property type="entry name" value="Peptidoglycan recognition protein-like"/>
    <property type="match status" value="1"/>
</dbReference>
<evidence type="ECO:0000256" key="2">
    <source>
        <dbReference type="ARBA" id="ARBA00022588"/>
    </source>
</evidence>
<dbReference type="InterPro" id="IPR006619">
    <property type="entry name" value="PGRP_domain_met/bac"/>
</dbReference>
<dbReference type="CDD" id="cd06583">
    <property type="entry name" value="PGRP"/>
    <property type="match status" value="1"/>
</dbReference>
<dbReference type="GO" id="GO:0008270">
    <property type="term" value="F:zinc ion binding"/>
    <property type="evidence" value="ECO:0007669"/>
    <property type="project" value="InterPro"/>
</dbReference>
<dbReference type="InterPro" id="IPR036505">
    <property type="entry name" value="Amidase/PGRP_sf"/>
</dbReference>
<organism evidence="6 7">
    <name type="scientific">Nephila pilipes</name>
    <name type="common">Giant wood spider</name>
    <name type="synonym">Nephila maculata</name>
    <dbReference type="NCBI Taxonomy" id="299642"/>
    <lineage>
        <taxon>Eukaryota</taxon>
        <taxon>Metazoa</taxon>
        <taxon>Ecdysozoa</taxon>
        <taxon>Arthropoda</taxon>
        <taxon>Chelicerata</taxon>
        <taxon>Arachnida</taxon>
        <taxon>Araneae</taxon>
        <taxon>Araneomorphae</taxon>
        <taxon>Entelegynae</taxon>
        <taxon>Araneoidea</taxon>
        <taxon>Nephilidae</taxon>
        <taxon>Nephila</taxon>
    </lineage>
</organism>
<dbReference type="SMART" id="SM00701">
    <property type="entry name" value="PGRP"/>
    <property type="match status" value="1"/>
</dbReference>
<keyword evidence="7" id="KW-1185">Reference proteome</keyword>
<dbReference type="InterPro" id="IPR015510">
    <property type="entry name" value="PGRP"/>
</dbReference>
<feature type="domain" description="Peptidoglycan recognition protein family" evidence="5">
    <location>
        <begin position="100"/>
        <end position="242"/>
    </location>
</feature>
<dbReference type="GO" id="GO:0009253">
    <property type="term" value="P:peptidoglycan catabolic process"/>
    <property type="evidence" value="ECO:0007669"/>
    <property type="project" value="InterPro"/>
</dbReference>
<comment type="caution">
    <text evidence="6">The sequence shown here is derived from an EMBL/GenBank/DDBJ whole genome shotgun (WGS) entry which is preliminary data.</text>
</comment>
<accession>A0A8X6PD98</accession>
<evidence type="ECO:0000313" key="6">
    <source>
        <dbReference type="EMBL" id="GFT61855.1"/>
    </source>
</evidence>
<evidence type="ECO:0000259" key="4">
    <source>
        <dbReference type="SMART" id="SM00644"/>
    </source>
</evidence>
<dbReference type="EMBL" id="BMAW01114463">
    <property type="protein sequence ID" value="GFT61855.1"/>
    <property type="molecule type" value="Genomic_DNA"/>
</dbReference>
<keyword evidence="3" id="KW-0391">Immunity</keyword>